<evidence type="ECO:0000313" key="4">
    <source>
        <dbReference type="Proteomes" id="UP000198775"/>
    </source>
</evidence>
<proteinExistence type="predicted"/>
<evidence type="ECO:0000313" key="3">
    <source>
        <dbReference type="EMBL" id="SEO71690.1"/>
    </source>
</evidence>
<keyword evidence="4" id="KW-1185">Reference proteome</keyword>
<sequence length="609" mass="60881">MREEVLRALLYAKGNVAQHMRRVAGEVRDARDEMAEGAVSASALANRLSGAERDGEGFANAADEVRTAVAMMVPSLVAARTQIDEVGDESREAAASLLGLSASTSTASIAANAGSVSIGGFQASLAALTAVAAAAIAIMSALAVAFAGVAIAAAGVGAAFAALLGGGLMAMGQQAAAQQEDLKSTLEGVQHVLGQIKDVAAEIFAPLATEANAELFRGFASAALSVLENFVAMVNALRPALTAMADTLGGVFAETEPQFFAALEGLIREVLPYLTQFIAFLMRSVPKALRFLRDQVDYLLPKIAEFGRAMLDLAVPLLRIATAVGGVLIPVLTPVADFLAGMAQVIATVVVPPLRVLGNILGWLADTFGPVFKAVGAVVGVLASIGIALTAASWLTTLGGAALSLAGFLTSTLIPALYSVGTAIAAALGPVGWAAIAVGVIAGLLAKLGLLDDVLSGLANAILGVGGAINKSIGHLIPFKRQLAAIADAAAAAAAEVGRLTSIAGGALAGAAAGSVVPGLGTISGAVIGGIGGNVAYEAGAPAGGGGGGGSSRGQPAAGANRSRYAGTTVDLRGAQFGEDTSDREVERIVERAVEKADKRNRRRSGHSG</sequence>
<keyword evidence="2" id="KW-1133">Transmembrane helix</keyword>
<reference evidence="4" key="1">
    <citation type="submission" date="2016-10" db="EMBL/GenBank/DDBJ databases">
        <authorList>
            <person name="Varghese N."/>
            <person name="Submissions S."/>
        </authorList>
    </citation>
    <scope>NUCLEOTIDE SEQUENCE [LARGE SCALE GENOMIC DNA]</scope>
    <source>
        <strain evidence="4">IBRC-M 10043</strain>
    </source>
</reference>
<feature type="transmembrane region" description="Helical" evidence="2">
    <location>
        <begin position="401"/>
        <end position="420"/>
    </location>
</feature>
<organism evidence="3 4">
    <name type="scientific">Halorientalis persicus</name>
    <dbReference type="NCBI Taxonomy" id="1367881"/>
    <lineage>
        <taxon>Archaea</taxon>
        <taxon>Methanobacteriati</taxon>
        <taxon>Methanobacteriota</taxon>
        <taxon>Stenosarchaea group</taxon>
        <taxon>Halobacteria</taxon>
        <taxon>Halobacteriales</taxon>
        <taxon>Haloarculaceae</taxon>
        <taxon>Halorientalis</taxon>
    </lineage>
</organism>
<protein>
    <submittedName>
        <fullName evidence="3">Uncharacterized protein</fullName>
    </submittedName>
</protein>
<feature type="transmembrane region" description="Helical" evidence="2">
    <location>
        <begin position="309"/>
        <end position="332"/>
    </location>
</feature>
<feature type="region of interest" description="Disordered" evidence="1">
    <location>
        <begin position="544"/>
        <end position="585"/>
    </location>
</feature>
<keyword evidence="2" id="KW-0472">Membrane</keyword>
<dbReference type="RefSeq" id="WP_092662115.1">
    <property type="nucleotide sequence ID" value="NZ_FOCX01000017.1"/>
</dbReference>
<keyword evidence="2" id="KW-0812">Transmembrane</keyword>
<feature type="transmembrane region" description="Helical" evidence="2">
    <location>
        <begin position="370"/>
        <end position="395"/>
    </location>
</feature>
<feature type="transmembrane region" description="Helical" evidence="2">
    <location>
        <begin position="151"/>
        <end position="171"/>
    </location>
</feature>
<feature type="transmembrane region" description="Helical" evidence="2">
    <location>
        <begin position="427"/>
        <end position="448"/>
    </location>
</feature>
<evidence type="ECO:0000256" key="1">
    <source>
        <dbReference type="SAM" id="MobiDB-lite"/>
    </source>
</evidence>
<name>A0A1H8RZ85_9EURY</name>
<feature type="transmembrane region" description="Helical" evidence="2">
    <location>
        <begin position="338"/>
        <end position="358"/>
    </location>
</feature>
<gene>
    <name evidence="3" type="ORF">SAMN05216388_101790</name>
</gene>
<feature type="transmembrane region" description="Helical" evidence="2">
    <location>
        <begin position="125"/>
        <end position="145"/>
    </location>
</feature>
<dbReference type="Proteomes" id="UP000198775">
    <property type="component" value="Unassembled WGS sequence"/>
</dbReference>
<dbReference type="AlphaFoldDB" id="A0A1H8RZ85"/>
<accession>A0A1H8RZ85</accession>
<evidence type="ECO:0000256" key="2">
    <source>
        <dbReference type="SAM" id="Phobius"/>
    </source>
</evidence>
<dbReference type="EMBL" id="FOCX01000017">
    <property type="protein sequence ID" value="SEO71690.1"/>
    <property type="molecule type" value="Genomic_DNA"/>
</dbReference>